<reference evidence="3 4" key="1">
    <citation type="submission" date="2016-03" db="EMBL/GenBank/DDBJ databases">
        <title>Comparative genomics of the ectomycorrhizal sister species Rhizopogon vinicolor and Rhizopogon vesiculosus (Basidiomycota: Boletales) reveals a divergence of the mating type B locus.</title>
        <authorList>
            <person name="Mujic A.B."/>
            <person name="Kuo A."/>
            <person name="Tritt A."/>
            <person name="Lipzen A."/>
            <person name="Chen C."/>
            <person name="Johnson J."/>
            <person name="Sharma A."/>
            <person name="Barry K."/>
            <person name="Grigoriev I.V."/>
            <person name="Spatafora J.W."/>
        </authorList>
    </citation>
    <scope>NUCLEOTIDE SEQUENCE [LARGE SCALE GENOMIC DNA]</scope>
    <source>
        <strain evidence="3 4">AM-OR11-056</strain>
    </source>
</reference>
<dbReference type="STRING" id="180088.A0A1J8QCK4"/>
<keyword evidence="2" id="KW-0812">Transmembrane</keyword>
<organism evidence="3 4">
    <name type="scientific">Rhizopogon vesiculosus</name>
    <dbReference type="NCBI Taxonomy" id="180088"/>
    <lineage>
        <taxon>Eukaryota</taxon>
        <taxon>Fungi</taxon>
        <taxon>Dikarya</taxon>
        <taxon>Basidiomycota</taxon>
        <taxon>Agaricomycotina</taxon>
        <taxon>Agaricomycetes</taxon>
        <taxon>Agaricomycetidae</taxon>
        <taxon>Boletales</taxon>
        <taxon>Suillineae</taxon>
        <taxon>Rhizopogonaceae</taxon>
        <taxon>Rhizopogon</taxon>
    </lineage>
</organism>
<dbReference type="OrthoDB" id="3248909at2759"/>
<dbReference type="InterPro" id="IPR021840">
    <property type="entry name" value="DUF3433"/>
</dbReference>
<evidence type="ECO:0000256" key="2">
    <source>
        <dbReference type="SAM" id="Phobius"/>
    </source>
</evidence>
<feature type="transmembrane region" description="Helical" evidence="2">
    <location>
        <begin position="175"/>
        <end position="194"/>
    </location>
</feature>
<dbReference type="AlphaFoldDB" id="A0A1J8QCK4"/>
<dbReference type="PANTHER" id="PTHR37544">
    <property type="entry name" value="SPRAY-RELATED"/>
    <property type="match status" value="1"/>
</dbReference>
<evidence type="ECO:0000313" key="3">
    <source>
        <dbReference type="EMBL" id="OJA11337.1"/>
    </source>
</evidence>
<feature type="compositionally biased region" description="Polar residues" evidence="1">
    <location>
        <begin position="1"/>
        <end position="14"/>
    </location>
</feature>
<name>A0A1J8QCK4_9AGAM</name>
<proteinExistence type="predicted"/>
<dbReference type="PANTHER" id="PTHR37544:SF1">
    <property type="entry name" value="PHOSPHORIBOSYLAMINOIMIDAZOLE-SUCCINOCARBOXAMIDE SYNTHASE"/>
    <property type="match status" value="1"/>
</dbReference>
<dbReference type="Proteomes" id="UP000183567">
    <property type="component" value="Unassembled WGS sequence"/>
</dbReference>
<keyword evidence="4" id="KW-1185">Reference proteome</keyword>
<feature type="transmembrane region" description="Helical" evidence="2">
    <location>
        <begin position="83"/>
        <end position="110"/>
    </location>
</feature>
<feature type="region of interest" description="Disordered" evidence="1">
    <location>
        <begin position="1"/>
        <end position="32"/>
    </location>
</feature>
<protein>
    <submittedName>
        <fullName evidence="3">Uncharacterized protein</fullName>
    </submittedName>
</protein>
<keyword evidence="2" id="KW-0472">Membrane</keyword>
<evidence type="ECO:0000313" key="4">
    <source>
        <dbReference type="Proteomes" id="UP000183567"/>
    </source>
</evidence>
<keyword evidence="2" id="KW-1133">Transmembrane helix</keyword>
<feature type="transmembrane region" description="Helical" evidence="2">
    <location>
        <begin position="508"/>
        <end position="530"/>
    </location>
</feature>
<dbReference type="Pfam" id="PF11915">
    <property type="entry name" value="DUF3433"/>
    <property type="match status" value="1"/>
</dbReference>
<sequence length="631" mass="68179">MSGYTTPSDNTLSPRSPRFRDSVHHIPTPGAKVHRPKRYEPLVLNIYVVGGTALLMICLGIALEVALHLSNEHNGFSVPEKNVFSFLSSQFLTSFVPTLLVVPLSFFWAVADWMLRWYQVCNAICVICLHRSMQSIQPYVTLSEGKAPAARSILLDYIALNRLSTLCYSFRHRHWLIGVSTLTALSVIFLQPLAGSVFEILQVSHTAGKVIMTANATSIRTVGLSPTISQLNTFLASAGYANAAVYNNLQDPPFIHGNWSVAQFTTPPGSILNGTLGVNTTGIRTLVNCTKPTSFQTTTLSSSSVELQANFSTGCNGSLSLDPGNGSDQFSVEAASTCAPSSQDLDFQPVFFWFYHLTESGDSQGTAVFCQPSIAIFVVETTMDLSNGSLGNCTIVDTFNSTNNVTGNPLNGEAYNGVIFDSSNNTYIAARAVAIGSAVPGAIYQYASDQTGGIESTFDDPDGFVDATTKIYTQHLSVAAQSIYFLPANETIAAQLTSNVSRLFIDPLLAHPLSVLFICVGITCLIVHILHKRARRNLWLTSPPGSIAAIVSLTSRSGFGELLLPYDDEARMKSNLAGLTFRLDKRTGAILAEEDFDAMNATDTTTLLGHKKSHSLSSLSRSSFKENVESD</sequence>
<comment type="caution">
    <text evidence="3">The sequence shown here is derived from an EMBL/GenBank/DDBJ whole genome shotgun (WGS) entry which is preliminary data.</text>
</comment>
<evidence type="ECO:0000256" key="1">
    <source>
        <dbReference type="SAM" id="MobiDB-lite"/>
    </source>
</evidence>
<gene>
    <name evidence="3" type="ORF">AZE42_04932</name>
</gene>
<accession>A0A1J8QCK4</accession>
<feature type="transmembrane region" description="Helical" evidence="2">
    <location>
        <begin position="42"/>
        <end position="63"/>
    </location>
</feature>
<dbReference type="EMBL" id="LVVM01005105">
    <property type="protein sequence ID" value="OJA11337.1"/>
    <property type="molecule type" value="Genomic_DNA"/>
</dbReference>